<sequence length="262" mass="29199">MAQANTELSTPNTVNVKIEVKTSGKNNNNKNKDEREEPPKPCTKCNKRLYRGQVHCTGCDRHIRGKISALVATGEDQQALKAIKDVIVYDSGCGLPSFNDLKWFTELHPLARPRHSMLLADDGILWDQRTNNLYAKSTGKVLVEMLRQNDIPIIPAVPATTKHHKDPLTAVMATINYRTMHRRLMHASKNIVEKACRDAGIKLKGTADDFCEPCVLGKATDELGKEAPPQVDGPLQLIRVDTVQHKHTGHNGYVYSLHIIDV</sequence>
<dbReference type="Proteomes" id="UP001301769">
    <property type="component" value="Unassembled WGS sequence"/>
</dbReference>
<reference evidence="2" key="2">
    <citation type="submission" date="2023-05" db="EMBL/GenBank/DDBJ databases">
        <authorList>
            <consortium name="Lawrence Berkeley National Laboratory"/>
            <person name="Steindorff A."/>
            <person name="Hensen N."/>
            <person name="Bonometti L."/>
            <person name="Westerberg I."/>
            <person name="Brannstrom I.O."/>
            <person name="Guillou S."/>
            <person name="Cros-Aarteil S."/>
            <person name="Calhoun S."/>
            <person name="Haridas S."/>
            <person name="Kuo A."/>
            <person name="Mondo S."/>
            <person name="Pangilinan J."/>
            <person name="Riley R."/>
            <person name="Labutti K."/>
            <person name="Andreopoulos B."/>
            <person name="Lipzen A."/>
            <person name="Chen C."/>
            <person name="Yanf M."/>
            <person name="Daum C."/>
            <person name="Ng V."/>
            <person name="Clum A."/>
            <person name="Ohm R."/>
            <person name="Martin F."/>
            <person name="Silar P."/>
            <person name="Natvig D."/>
            <person name="Lalanne C."/>
            <person name="Gautier V."/>
            <person name="Ament-Velasquez S.L."/>
            <person name="Kruys A."/>
            <person name="Hutchinson M.I."/>
            <person name="Powell A.J."/>
            <person name="Barry K."/>
            <person name="Miller A.N."/>
            <person name="Grigoriev I.V."/>
            <person name="Debuchy R."/>
            <person name="Gladieux P."/>
            <person name="Thoren M.H."/>
            <person name="Johannesson H."/>
        </authorList>
    </citation>
    <scope>NUCLEOTIDE SEQUENCE</scope>
    <source>
        <strain evidence="2">PSN293</strain>
    </source>
</reference>
<name>A0AAN6XSQ9_9PEZI</name>
<proteinExistence type="predicted"/>
<evidence type="ECO:0000313" key="3">
    <source>
        <dbReference type="Proteomes" id="UP001301769"/>
    </source>
</evidence>
<evidence type="ECO:0000313" key="2">
    <source>
        <dbReference type="EMBL" id="KAK4205888.1"/>
    </source>
</evidence>
<gene>
    <name evidence="2" type="ORF">QBC37DRAFT_301904</name>
</gene>
<reference evidence="2" key="1">
    <citation type="journal article" date="2023" name="Mol. Phylogenet. Evol.">
        <title>Genome-scale phylogeny and comparative genomics of the fungal order Sordariales.</title>
        <authorList>
            <person name="Hensen N."/>
            <person name="Bonometti L."/>
            <person name="Westerberg I."/>
            <person name="Brannstrom I.O."/>
            <person name="Guillou S."/>
            <person name="Cros-Aarteil S."/>
            <person name="Calhoun S."/>
            <person name="Haridas S."/>
            <person name="Kuo A."/>
            <person name="Mondo S."/>
            <person name="Pangilinan J."/>
            <person name="Riley R."/>
            <person name="LaButti K."/>
            <person name="Andreopoulos B."/>
            <person name="Lipzen A."/>
            <person name="Chen C."/>
            <person name="Yan M."/>
            <person name="Daum C."/>
            <person name="Ng V."/>
            <person name="Clum A."/>
            <person name="Steindorff A."/>
            <person name="Ohm R.A."/>
            <person name="Martin F."/>
            <person name="Silar P."/>
            <person name="Natvig D.O."/>
            <person name="Lalanne C."/>
            <person name="Gautier V."/>
            <person name="Ament-Velasquez S.L."/>
            <person name="Kruys A."/>
            <person name="Hutchinson M.I."/>
            <person name="Powell A.J."/>
            <person name="Barry K."/>
            <person name="Miller A.N."/>
            <person name="Grigoriev I.V."/>
            <person name="Debuchy R."/>
            <person name="Gladieux P."/>
            <person name="Hiltunen Thoren M."/>
            <person name="Johannesson H."/>
        </authorList>
    </citation>
    <scope>NUCLEOTIDE SEQUENCE</scope>
    <source>
        <strain evidence="2">PSN293</strain>
    </source>
</reference>
<feature type="compositionally biased region" description="Basic and acidic residues" evidence="1">
    <location>
        <begin position="30"/>
        <end position="39"/>
    </location>
</feature>
<keyword evidence="3" id="KW-1185">Reference proteome</keyword>
<accession>A0AAN6XSQ9</accession>
<dbReference type="AlphaFoldDB" id="A0AAN6XSQ9"/>
<evidence type="ECO:0000256" key="1">
    <source>
        <dbReference type="SAM" id="MobiDB-lite"/>
    </source>
</evidence>
<feature type="region of interest" description="Disordered" evidence="1">
    <location>
        <begin position="20"/>
        <end position="41"/>
    </location>
</feature>
<comment type="caution">
    <text evidence="2">The sequence shown here is derived from an EMBL/GenBank/DDBJ whole genome shotgun (WGS) entry which is preliminary data.</text>
</comment>
<organism evidence="2 3">
    <name type="scientific">Rhypophila decipiens</name>
    <dbReference type="NCBI Taxonomy" id="261697"/>
    <lineage>
        <taxon>Eukaryota</taxon>
        <taxon>Fungi</taxon>
        <taxon>Dikarya</taxon>
        <taxon>Ascomycota</taxon>
        <taxon>Pezizomycotina</taxon>
        <taxon>Sordariomycetes</taxon>
        <taxon>Sordariomycetidae</taxon>
        <taxon>Sordariales</taxon>
        <taxon>Naviculisporaceae</taxon>
        <taxon>Rhypophila</taxon>
    </lineage>
</organism>
<dbReference type="EMBL" id="MU858681">
    <property type="protein sequence ID" value="KAK4205888.1"/>
    <property type="molecule type" value="Genomic_DNA"/>
</dbReference>
<feature type="non-terminal residue" evidence="2">
    <location>
        <position position="262"/>
    </location>
</feature>
<protein>
    <recommendedName>
        <fullName evidence="4">GAG-pre-integrase domain-containing protein</fullName>
    </recommendedName>
</protein>
<evidence type="ECO:0008006" key="4">
    <source>
        <dbReference type="Google" id="ProtNLM"/>
    </source>
</evidence>